<dbReference type="EMBL" id="CP068393">
    <property type="protein sequence ID" value="QUC68147.1"/>
    <property type="molecule type" value="Genomic_DNA"/>
</dbReference>
<keyword evidence="2" id="KW-1185">Reference proteome</keyword>
<evidence type="ECO:0000313" key="2">
    <source>
        <dbReference type="Proteomes" id="UP000682782"/>
    </source>
</evidence>
<proteinExistence type="predicted"/>
<gene>
    <name evidence="1" type="ORF">JYE49_05500</name>
</gene>
<name>A0AC61MYK2_9FIRM</name>
<protein>
    <submittedName>
        <fullName evidence="1">TldD/PmbA family protein</fullName>
    </submittedName>
</protein>
<accession>A0AC61MYK2</accession>
<evidence type="ECO:0000313" key="1">
    <source>
        <dbReference type="EMBL" id="QUC68147.1"/>
    </source>
</evidence>
<organism evidence="1 2">
    <name type="scientific">Aristaeella hokkaidonensis</name>
    <dbReference type="NCBI Taxonomy" id="3046382"/>
    <lineage>
        <taxon>Bacteria</taxon>
        <taxon>Bacillati</taxon>
        <taxon>Bacillota</taxon>
        <taxon>Clostridia</taxon>
        <taxon>Eubacteriales</taxon>
        <taxon>Aristaeellaceae</taxon>
        <taxon>Aristaeella</taxon>
    </lineage>
</organism>
<sequence length="433" mass="47464">MDRMKELAREILAEAKAKGAEYAQCSVSEGEKKEFNVDGGRFSLMRSLFNRNVTITLLKDQKKGTVAINKFDIETVKNAVSDAIAAAESGQPDEAWEYAKEPVEKEYTDGAPECDTDKLFMRTKELLESIKEKHPTILMEQMITEHNSGTEVFMNTNGVNYVTNYGAYTFSLMYSAHEGEKSTSFYGSDITLKTLDKPVLECGKIDWEISMVEKQLDPISLEGKFNGPVILAPMALYEIVLGTIMGNFVGDACMIDGTSIWKDKLGEQVADPRFNMSSEPYNDDVVVPNRHTAEGYETENFDLIKDGKLNSFCLSQYAANKTGNKRAGNGGRNMHVAAGEKTLEEIISGIDKGLLVMRFSGGQPAASGEFSGVAKNSFLIENGKITAAISETMISGNVPDMLVNIRDISKDIANDGNNSLPFIAFDGITISGK</sequence>
<reference evidence="1" key="1">
    <citation type="submission" date="2021-01" db="EMBL/GenBank/DDBJ databases">
        <title>Complete genome sequence of Clostridiales bacterium R-7.</title>
        <authorList>
            <person name="Mahoney-Kurpe S.C."/>
            <person name="Palevich N."/>
            <person name="Koike S."/>
            <person name="Moon C.D."/>
            <person name="Attwood G.T."/>
        </authorList>
    </citation>
    <scope>NUCLEOTIDE SEQUENCE</scope>
    <source>
        <strain evidence="1">R-7</strain>
    </source>
</reference>
<dbReference type="Proteomes" id="UP000682782">
    <property type="component" value="Chromosome"/>
</dbReference>